<keyword evidence="3" id="KW-1185">Reference proteome</keyword>
<evidence type="ECO:0000256" key="1">
    <source>
        <dbReference type="SAM" id="SignalP"/>
    </source>
</evidence>
<reference evidence="2" key="1">
    <citation type="journal article" date="2020" name="New Phytol.">
        <title>Comparative genomics reveals dynamic genome evolution in host specialist ectomycorrhizal fungi.</title>
        <authorList>
            <person name="Lofgren L.A."/>
            <person name="Nguyen N.H."/>
            <person name="Vilgalys R."/>
            <person name="Ruytinx J."/>
            <person name="Liao H.L."/>
            <person name="Branco S."/>
            <person name="Kuo A."/>
            <person name="LaButti K."/>
            <person name="Lipzen A."/>
            <person name="Andreopoulos W."/>
            <person name="Pangilinan J."/>
            <person name="Riley R."/>
            <person name="Hundley H."/>
            <person name="Na H."/>
            <person name="Barry K."/>
            <person name="Grigoriev I.V."/>
            <person name="Stajich J.E."/>
            <person name="Kennedy P.G."/>
        </authorList>
    </citation>
    <scope>NUCLEOTIDE SEQUENCE</scope>
    <source>
        <strain evidence="2">S12</strain>
    </source>
</reference>
<dbReference type="OrthoDB" id="10469938at2759"/>
<proteinExistence type="predicted"/>
<dbReference type="GeneID" id="64592788"/>
<dbReference type="EMBL" id="JABBWE010000011">
    <property type="protein sequence ID" value="KAG1799378.1"/>
    <property type="molecule type" value="Genomic_DNA"/>
</dbReference>
<evidence type="ECO:0000313" key="3">
    <source>
        <dbReference type="Proteomes" id="UP000719766"/>
    </source>
</evidence>
<evidence type="ECO:0000313" key="2">
    <source>
        <dbReference type="EMBL" id="KAG1799378.1"/>
    </source>
</evidence>
<comment type="caution">
    <text evidence="2">The sequence shown here is derived from an EMBL/GenBank/DDBJ whole genome shotgun (WGS) entry which is preliminary data.</text>
</comment>
<dbReference type="RefSeq" id="XP_041163777.1">
    <property type="nucleotide sequence ID" value="XM_041299024.1"/>
</dbReference>
<dbReference type="Proteomes" id="UP000719766">
    <property type="component" value="Unassembled WGS sequence"/>
</dbReference>
<dbReference type="AlphaFoldDB" id="A0A9P7J1L9"/>
<organism evidence="2 3">
    <name type="scientific">Suillus plorans</name>
    <dbReference type="NCBI Taxonomy" id="116603"/>
    <lineage>
        <taxon>Eukaryota</taxon>
        <taxon>Fungi</taxon>
        <taxon>Dikarya</taxon>
        <taxon>Basidiomycota</taxon>
        <taxon>Agaricomycotina</taxon>
        <taxon>Agaricomycetes</taxon>
        <taxon>Agaricomycetidae</taxon>
        <taxon>Boletales</taxon>
        <taxon>Suillineae</taxon>
        <taxon>Suillaceae</taxon>
        <taxon>Suillus</taxon>
    </lineage>
</organism>
<gene>
    <name evidence="2" type="ORF">HD556DRAFT_125665</name>
</gene>
<feature type="chain" id="PRO_5040250079" description="Hydrophobin" evidence="1">
    <location>
        <begin position="23"/>
        <end position="93"/>
    </location>
</feature>
<keyword evidence="1" id="KW-0732">Signal</keyword>
<evidence type="ECO:0008006" key="4">
    <source>
        <dbReference type="Google" id="ProtNLM"/>
    </source>
</evidence>
<accession>A0A9P7J1L9</accession>
<name>A0A9P7J1L9_9AGAM</name>
<sequence>MRFSLLLAVVATLTASIMSVSACTDQNGLCGASNVGGDPCCSGLTCKLGRPKPSLVLPVAFSRLASKTEDVRDNDRYSYYCTNFRVFIEQTLA</sequence>
<protein>
    <recommendedName>
        <fullName evidence="4">Hydrophobin</fullName>
    </recommendedName>
</protein>
<feature type="signal peptide" evidence="1">
    <location>
        <begin position="1"/>
        <end position="22"/>
    </location>
</feature>
<dbReference type="PROSITE" id="PS51257">
    <property type="entry name" value="PROKAR_LIPOPROTEIN"/>
    <property type="match status" value="1"/>
</dbReference>